<organism evidence="2">
    <name type="scientific">bioreactor metagenome</name>
    <dbReference type="NCBI Taxonomy" id="1076179"/>
    <lineage>
        <taxon>unclassified sequences</taxon>
        <taxon>metagenomes</taxon>
        <taxon>ecological metagenomes</taxon>
    </lineage>
</organism>
<dbReference type="Gene3D" id="3.40.50.11930">
    <property type="match status" value="1"/>
</dbReference>
<proteinExistence type="predicted"/>
<dbReference type="InterPro" id="IPR001296">
    <property type="entry name" value="Glyco_trans_1"/>
</dbReference>
<reference evidence="2" key="1">
    <citation type="submission" date="2019-08" db="EMBL/GenBank/DDBJ databases">
        <authorList>
            <person name="Kucharzyk K."/>
            <person name="Murdoch R.W."/>
            <person name="Higgins S."/>
            <person name="Loffler F."/>
        </authorList>
    </citation>
    <scope>NUCLEOTIDE SEQUENCE</scope>
</reference>
<dbReference type="EMBL" id="VSSQ01000040">
    <property type="protein sequence ID" value="MPL68143.1"/>
    <property type="molecule type" value="Genomic_DNA"/>
</dbReference>
<gene>
    <name evidence="2" type="ORF">SDC9_13856</name>
</gene>
<dbReference type="PANTHER" id="PTHR12526:SF628">
    <property type="entry name" value="MANNOSYLGLUCOSYLGLYCERATE SYNTHASE"/>
    <property type="match status" value="1"/>
</dbReference>
<dbReference type="AlphaFoldDB" id="A0A644TMH8"/>
<accession>A0A644TMH8</accession>
<evidence type="ECO:0000313" key="2">
    <source>
        <dbReference type="EMBL" id="MPL68143.1"/>
    </source>
</evidence>
<dbReference type="Gene3D" id="3.40.50.2000">
    <property type="entry name" value="Glycogen Phosphorylase B"/>
    <property type="match status" value="1"/>
</dbReference>
<dbReference type="CDD" id="cd03801">
    <property type="entry name" value="GT4_PimA-like"/>
    <property type="match status" value="1"/>
</dbReference>
<dbReference type="GO" id="GO:0016757">
    <property type="term" value="F:glycosyltransferase activity"/>
    <property type="evidence" value="ECO:0007669"/>
    <property type="project" value="InterPro"/>
</dbReference>
<feature type="domain" description="Glycosyl transferase family 1" evidence="1">
    <location>
        <begin position="193"/>
        <end position="329"/>
    </location>
</feature>
<protein>
    <recommendedName>
        <fullName evidence="1">Glycosyl transferase family 1 domain-containing protein</fullName>
    </recommendedName>
</protein>
<evidence type="ECO:0000259" key="1">
    <source>
        <dbReference type="Pfam" id="PF00534"/>
    </source>
</evidence>
<sequence>MNKKKVLWLSDFNCATGLATVAHNIMEQLLGSALYDFHVIGINHLGEPYDFRKWPFPIYPAINLAKARSDQRYADVFGRQRFLDFLNTGYFDIVFTLLDTFLLEPIADKIIEARERLGFQWIFYYPVDGQVRDSWINNSALLADYPVCYTNFGRRETLRVNPAASPRVIYHGVNIKDFFPIEDISVFRRSYFKENADKFIITNVNRNQLRKDIPRTITAFAKFKQYRPDSLLYLHMQPIDLGGNILEMASHWGLKKDIDFMVPDNFDVFRGYSIAKVNQIYNASDVVITTTLGEGWGLTTTEAMATKTPVIIPDNTALSEIGADGRARLVRSSKELICYGASDGNNYRPLTDVDDLVAALVDCYDNRDKYAAMAEKAFNWVVNLSWDNIGCYWREIFACAAKAAETRRTQKISAQ</sequence>
<comment type="caution">
    <text evidence="2">The sequence shown here is derived from an EMBL/GenBank/DDBJ whole genome shotgun (WGS) entry which is preliminary data.</text>
</comment>
<dbReference type="Pfam" id="PF00534">
    <property type="entry name" value="Glycos_transf_1"/>
    <property type="match status" value="1"/>
</dbReference>
<dbReference type="PANTHER" id="PTHR12526">
    <property type="entry name" value="GLYCOSYLTRANSFERASE"/>
    <property type="match status" value="1"/>
</dbReference>
<name>A0A644TMH8_9ZZZZ</name>
<dbReference type="SUPFAM" id="SSF53756">
    <property type="entry name" value="UDP-Glycosyltransferase/glycogen phosphorylase"/>
    <property type="match status" value="1"/>
</dbReference>